<comment type="caution">
    <text evidence="3">The sequence shown here is derived from an EMBL/GenBank/DDBJ whole genome shotgun (WGS) entry which is preliminary data.</text>
</comment>
<dbReference type="EC" id="2.3.1.5" evidence="2"/>
<reference evidence="3 4" key="1">
    <citation type="submission" date="2024-05" db="EMBL/GenBank/DDBJ databases">
        <authorList>
            <person name="Wallberg A."/>
        </authorList>
    </citation>
    <scope>NUCLEOTIDE SEQUENCE [LARGE SCALE GENOMIC DNA]</scope>
</reference>
<accession>A0AAV2RQU6</accession>
<dbReference type="InterPro" id="IPR001447">
    <property type="entry name" value="Arylamine_N-AcTrfase"/>
</dbReference>
<dbReference type="AlphaFoldDB" id="A0AAV2RQU6"/>
<evidence type="ECO:0000256" key="2">
    <source>
        <dbReference type="ARBA" id="ARBA00012701"/>
    </source>
</evidence>
<evidence type="ECO:0000313" key="3">
    <source>
        <dbReference type="EMBL" id="CAL4135290.1"/>
    </source>
</evidence>
<organism evidence="3 4">
    <name type="scientific">Meganyctiphanes norvegica</name>
    <name type="common">Northern krill</name>
    <name type="synonym">Thysanopoda norvegica</name>
    <dbReference type="NCBI Taxonomy" id="48144"/>
    <lineage>
        <taxon>Eukaryota</taxon>
        <taxon>Metazoa</taxon>
        <taxon>Ecdysozoa</taxon>
        <taxon>Arthropoda</taxon>
        <taxon>Crustacea</taxon>
        <taxon>Multicrustacea</taxon>
        <taxon>Malacostraca</taxon>
        <taxon>Eumalacostraca</taxon>
        <taxon>Eucarida</taxon>
        <taxon>Euphausiacea</taxon>
        <taxon>Euphausiidae</taxon>
        <taxon>Meganyctiphanes</taxon>
    </lineage>
</organism>
<dbReference type="Pfam" id="PF00797">
    <property type="entry name" value="Acetyltransf_2"/>
    <property type="match status" value="1"/>
</dbReference>
<dbReference type="PANTHER" id="PTHR11786:SF0">
    <property type="entry name" value="ARYLAMINE N-ACETYLTRANSFERASE 4-RELATED"/>
    <property type="match status" value="1"/>
</dbReference>
<feature type="non-terminal residue" evidence="3">
    <location>
        <position position="119"/>
    </location>
</feature>
<dbReference type="GO" id="GO:0004060">
    <property type="term" value="F:arylamine N-acetyltransferase activity"/>
    <property type="evidence" value="ECO:0007669"/>
    <property type="project" value="UniProtKB-EC"/>
</dbReference>
<sequence>MSLLSISDAGIFLERLGVGDLASSEPSLQNLTRLVLAFQENVPFQNISIIATAVQDRHVPSLEEVVAKGLALEGGVCFDLNVFMCMLLRVKGYQADVLDGTYCAAPTRHTHVVLLVHNI</sequence>
<dbReference type="Gene3D" id="3.30.2140.20">
    <property type="match status" value="1"/>
</dbReference>
<evidence type="ECO:0000256" key="1">
    <source>
        <dbReference type="ARBA" id="ARBA00006547"/>
    </source>
</evidence>
<dbReference type="PANTHER" id="PTHR11786">
    <property type="entry name" value="N-HYDROXYARYLAMINE O-ACETYLTRANSFERASE"/>
    <property type="match status" value="1"/>
</dbReference>
<dbReference type="Proteomes" id="UP001497623">
    <property type="component" value="Unassembled WGS sequence"/>
</dbReference>
<proteinExistence type="inferred from homology"/>
<name>A0AAV2RQU6_MEGNR</name>
<dbReference type="EMBL" id="CAXKWB010029181">
    <property type="protein sequence ID" value="CAL4135290.1"/>
    <property type="molecule type" value="Genomic_DNA"/>
</dbReference>
<protein>
    <recommendedName>
        <fullName evidence="2">arylamine N-acetyltransferase</fullName>
        <ecNumber evidence="2">2.3.1.5</ecNumber>
    </recommendedName>
</protein>
<dbReference type="InterPro" id="IPR038765">
    <property type="entry name" value="Papain-like_cys_pep_sf"/>
</dbReference>
<keyword evidence="4" id="KW-1185">Reference proteome</keyword>
<dbReference type="InterPro" id="IPR053710">
    <property type="entry name" value="Arylamine_NAT_domain_sf"/>
</dbReference>
<dbReference type="SUPFAM" id="SSF54001">
    <property type="entry name" value="Cysteine proteinases"/>
    <property type="match status" value="1"/>
</dbReference>
<evidence type="ECO:0000313" key="4">
    <source>
        <dbReference type="Proteomes" id="UP001497623"/>
    </source>
</evidence>
<gene>
    <name evidence="3" type="ORF">MNOR_LOCUS27552</name>
</gene>
<comment type="similarity">
    <text evidence="1">Belongs to the arylamine N-acetyltransferase family.</text>
</comment>